<dbReference type="STRING" id="225324.SAMN02745126_03400"/>
<feature type="chain" id="PRO_5012888298" evidence="1">
    <location>
        <begin position="20"/>
        <end position="136"/>
    </location>
</feature>
<dbReference type="RefSeq" id="WP_085935076.1">
    <property type="nucleotide sequence ID" value="NZ_FUWJ01000003.1"/>
</dbReference>
<evidence type="ECO:0000313" key="2">
    <source>
        <dbReference type="EMBL" id="SKA06342.1"/>
    </source>
</evidence>
<evidence type="ECO:0000313" key="3">
    <source>
        <dbReference type="Proteomes" id="UP000190092"/>
    </source>
</evidence>
<keyword evidence="3" id="KW-1185">Reference proteome</keyword>
<dbReference type="Proteomes" id="UP000190092">
    <property type="component" value="Unassembled WGS sequence"/>
</dbReference>
<organism evidence="2 3">
    <name type="scientific">Enhydrobacter aerosaccus</name>
    <dbReference type="NCBI Taxonomy" id="225324"/>
    <lineage>
        <taxon>Bacteria</taxon>
        <taxon>Pseudomonadati</taxon>
        <taxon>Pseudomonadota</taxon>
        <taxon>Alphaproteobacteria</taxon>
        <taxon>Hyphomicrobiales</taxon>
        <taxon>Enhydrobacter</taxon>
    </lineage>
</organism>
<feature type="signal peptide" evidence="1">
    <location>
        <begin position="1"/>
        <end position="19"/>
    </location>
</feature>
<evidence type="ECO:0000256" key="1">
    <source>
        <dbReference type="SAM" id="SignalP"/>
    </source>
</evidence>
<keyword evidence="1" id="KW-0732">Signal</keyword>
<proteinExistence type="predicted"/>
<dbReference type="EMBL" id="FUWJ01000003">
    <property type="protein sequence ID" value="SKA06342.1"/>
    <property type="molecule type" value="Genomic_DNA"/>
</dbReference>
<reference evidence="3" key="1">
    <citation type="submission" date="2017-02" db="EMBL/GenBank/DDBJ databases">
        <authorList>
            <person name="Varghese N."/>
            <person name="Submissions S."/>
        </authorList>
    </citation>
    <scope>NUCLEOTIDE SEQUENCE [LARGE SCALE GENOMIC DNA]</scope>
    <source>
        <strain evidence="3">ATCC 27094</strain>
    </source>
</reference>
<protein>
    <submittedName>
        <fullName evidence="2">Uncharacterized protein</fullName>
    </submittedName>
</protein>
<sequence length="136" mass="14553">MQFGPAILSILLFAWPALAADPVIEVHRGVDKMLYGSCVPSLAVDNRSMQTIEYLEVDLLLTLADGAERRLELQSAYREGILFPIAPGATAFLQQHLDTSRALGVPCDQVKDRKVITIVCEAAGGSACASPVSVTP</sequence>
<dbReference type="AlphaFoldDB" id="A0A1T4QRF7"/>
<accession>A0A1T4QRF7</accession>
<name>A0A1T4QRF7_9HYPH</name>
<dbReference type="OrthoDB" id="7375989at2"/>
<gene>
    <name evidence="2" type="ORF">SAMN02745126_03400</name>
</gene>